<dbReference type="Pfam" id="PF08801">
    <property type="entry name" value="Nucleoporin_N"/>
    <property type="match status" value="1"/>
</dbReference>
<evidence type="ECO:0000259" key="14">
    <source>
        <dbReference type="Pfam" id="PF08801"/>
    </source>
</evidence>
<evidence type="ECO:0000256" key="8">
    <source>
        <dbReference type="ARBA" id="ARBA00023010"/>
    </source>
</evidence>
<dbReference type="PANTHER" id="PTHR10350:SF6">
    <property type="entry name" value="NUCLEAR PORE COMPLEX PROTEIN NUP155"/>
    <property type="match status" value="1"/>
</dbReference>
<dbReference type="InterPro" id="IPR042537">
    <property type="entry name" value="Nucleoporin_Nup155_C_2"/>
</dbReference>
<reference evidence="16 18" key="2">
    <citation type="submission" date="2023-09" db="EMBL/GenBank/DDBJ databases">
        <title>Complete-Gapless Cercospora beticola genome.</title>
        <authorList>
            <person name="Wyatt N.A."/>
            <person name="Spanner R.E."/>
            <person name="Bolton M.D."/>
        </authorList>
    </citation>
    <scope>NUCLEOTIDE SEQUENCE [LARGE SCALE GENOMIC DNA]</scope>
    <source>
        <strain evidence="16">Cb09-40</strain>
    </source>
</reference>
<keyword evidence="10" id="KW-0472">Membrane</keyword>
<dbReference type="FunFam" id="1.25.40.440:FF:000001">
    <property type="entry name" value="Nuclear pore complex subunit"/>
    <property type="match status" value="1"/>
</dbReference>
<dbReference type="Pfam" id="PF03177">
    <property type="entry name" value="Nucleoporin_C"/>
    <property type="match status" value="1"/>
</dbReference>
<evidence type="ECO:0000313" key="15">
    <source>
        <dbReference type="EMBL" id="PIA92800.1"/>
    </source>
</evidence>
<dbReference type="Proteomes" id="UP000230605">
    <property type="component" value="Chromosome 4"/>
</dbReference>
<keyword evidence="6" id="KW-0509">mRNA transport</keyword>
<dbReference type="Gene3D" id="1.20.120.1880">
    <property type="entry name" value="Nucleoporin, helical C-terminal domain"/>
    <property type="match status" value="1"/>
</dbReference>
<sequence>MASAAAPQTPQRAIPGTFAATPAAAQAPPPQPILGSTIFAANAATLRQNIQPPASSDAPAQQTSTQTRTPIQRAAQTINNTLEREQQFPALEEYVQQGVSGEYEQPKAGSALEPFQKMKLHDLPPRLLEQANRSQMSMLMGVFAPIGYAWVAFDTFLYLWDYNSPNPEILGFEENDRNITAVKMVPPKPGVFIEDIKQMIVVCTDSDMLLLGVAKSETPTGATDVALYNTRMSIPIRGLSVNLVRATRNGRIFFSGKNSDDLYEFYYQQEEGWFRGKTHRLCHSKSNIGFVPAKITAVGSFFGPSVSAKTIKEIVIDDSRALLYTLLNTSEIKVWLIRDNSLELAISRPFSALLQNTGHFSSRTELLTGKDVDVMAISVLPKEETSKLCLMATTSTGCRLYLSLTRGYGYPADATNPPTSMQILHIRFPPRDPAGQQPSTQTSQSQALAPLGQASNQVDNTSKLLAKTVVAFRFSPGYWFAFQEDPVDVNRDRLYITAPDSARLKGPQGTGPTTYVEYGQWIELPSIVSRVEELSEAFAAAYEPRGFGNELAVQFDKPASEFAIVTNTGIQTIRRKRLVDIFAAVMRYGASGDDGMEGDVKRFVRTYGRTETCATALAVACGKGIDVADNRVASISDPDVLERARKVFIEHGGSPDFNANSVVDAGANLAESVTPSPRHDGIALYLSRLIRAIWKAKVIENNPTPGLSGTNFIPKIKLDRLKAIQRDLTTLREFLDRNRSFIEGLAGPDSLRNAKTRQDEIALQGEHQYMNSLVRLLETISEGISFVVVLFDERVDDILALLPDESRQKALELTFETLFVSSIGHDLGKELVRAIVNRNIANGSNVDTVAETLRRRCGSFCSADDVVIFKAQEQVNRAKDAGGQTEQGRALLNESQRLFQKCAASLQHEYLQRAVEDYVGMAFYAGAIQLCLIVANEKDKSKRALAWLRDGRPSEDTRFAAYESRSKCYKLVFSIIRHLDDATSSFTDETDGKYKLAMKRRNEAYDVINSSDDIVFLTDLYDWYVGVQAFDDVQPLAQPDRILEIDNPYVVEYLRKRSQDHRLHNDLLWRYFAHHNDYLQAAGVQLDLARSGFEELTLSDRIEYLSRARTNASTRQTIITDSRQSKQRLLREVSDLLDIAEVQQELLERLKSETRLQDPEQKATIIHDLNGQIHPVEYLFNSYADAAKYHDICILLYKVADHRNLADIKASWEQLVKDSSSEAIALYGQSMRPWEAVGKEVRRLGHRLGLNPSTFPIGTLLPLLEAYAYEPRAQHPPESWAIDMFLDLEVPCETLLPVLESMFYSNMQPFVGAKKRKLAEKMVYVIRRWYEESERSGERALFGSEENLNMVQDCLGSLGRDASLGQEVRDAALAMSGQISNALR</sequence>
<dbReference type="FunFam" id="1.20.58.1780:FF:000003">
    <property type="entry name" value="Non-repetitive nucleoporin, putative"/>
    <property type="match status" value="1"/>
</dbReference>
<organism evidence="15 17">
    <name type="scientific">Cercospora beticola</name>
    <name type="common">Sugarbeet leaf spot fungus</name>
    <dbReference type="NCBI Taxonomy" id="122368"/>
    <lineage>
        <taxon>Eukaryota</taxon>
        <taxon>Fungi</taxon>
        <taxon>Dikarya</taxon>
        <taxon>Ascomycota</taxon>
        <taxon>Pezizomycotina</taxon>
        <taxon>Dothideomycetes</taxon>
        <taxon>Dothideomycetidae</taxon>
        <taxon>Mycosphaerellales</taxon>
        <taxon>Mycosphaerellaceae</taxon>
        <taxon>Cercospora</taxon>
    </lineage>
</organism>
<evidence type="ECO:0000256" key="5">
    <source>
        <dbReference type="ARBA" id="ARBA00022448"/>
    </source>
</evidence>
<keyword evidence="18" id="KW-1185">Reference proteome</keyword>
<accession>A0A2G5HJU5</accession>
<evidence type="ECO:0000313" key="16">
    <source>
        <dbReference type="EMBL" id="WPB01181.1"/>
    </source>
</evidence>
<evidence type="ECO:0000256" key="11">
    <source>
        <dbReference type="ARBA" id="ARBA00023242"/>
    </source>
</evidence>
<dbReference type="Proteomes" id="UP001302367">
    <property type="component" value="Chromosome 4"/>
</dbReference>
<dbReference type="InterPro" id="IPR007187">
    <property type="entry name" value="Nucleoporin_Nup133/Nup155_C"/>
</dbReference>
<keyword evidence="9" id="KW-0906">Nuclear pore complex</keyword>
<dbReference type="Gene3D" id="1.25.40.440">
    <property type="entry name" value="Nucleoporin, helical domain, central subdomain"/>
    <property type="match status" value="1"/>
</dbReference>
<evidence type="ECO:0000256" key="7">
    <source>
        <dbReference type="ARBA" id="ARBA00022927"/>
    </source>
</evidence>
<dbReference type="FunFam" id="1.25.40.450:FF:000002">
    <property type="entry name" value="Putative non-repetitive nucleoporin"/>
    <property type="match status" value="1"/>
</dbReference>
<dbReference type="EMBL" id="CP134187">
    <property type="protein sequence ID" value="WPB01181.1"/>
    <property type="molecule type" value="Genomic_DNA"/>
</dbReference>
<dbReference type="GO" id="GO:0044611">
    <property type="term" value="C:nuclear pore inner ring"/>
    <property type="evidence" value="ECO:0007669"/>
    <property type="project" value="TreeGrafter"/>
</dbReference>
<dbReference type="GO" id="GO:0051028">
    <property type="term" value="P:mRNA transport"/>
    <property type="evidence" value="ECO:0007669"/>
    <property type="project" value="UniProtKB-KW"/>
</dbReference>
<protein>
    <submittedName>
        <fullName evidence="15">Nucleoporin</fullName>
    </submittedName>
</protein>
<dbReference type="GO" id="GO:0006405">
    <property type="term" value="P:RNA export from nucleus"/>
    <property type="evidence" value="ECO:0007669"/>
    <property type="project" value="TreeGrafter"/>
</dbReference>
<dbReference type="EMBL" id="LKMD01000105">
    <property type="protein sequence ID" value="PIA92800.1"/>
    <property type="molecule type" value="Genomic_DNA"/>
</dbReference>
<dbReference type="GO" id="GO:0031965">
    <property type="term" value="C:nuclear membrane"/>
    <property type="evidence" value="ECO:0007669"/>
    <property type="project" value="UniProtKB-SubCell"/>
</dbReference>
<evidence type="ECO:0000256" key="6">
    <source>
        <dbReference type="ARBA" id="ARBA00022816"/>
    </source>
</evidence>
<gene>
    <name evidence="15" type="ORF">CB0940_03976</name>
    <name evidence="16" type="ORF">RHO25_005804</name>
</gene>
<proteinExistence type="inferred from homology"/>
<dbReference type="GO" id="GO:0051292">
    <property type="term" value="P:nuclear pore complex assembly"/>
    <property type="evidence" value="ECO:0007669"/>
    <property type="project" value="UniProtKB-ARBA"/>
</dbReference>
<keyword evidence="11" id="KW-0539">Nucleus</keyword>
<dbReference type="InterPro" id="IPR042538">
    <property type="entry name" value="Nucleoporin_Nup155_C_3"/>
</dbReference>
<evidence type="ECO:0000313" key="18">
    <source>
        <dbReference type="Proteomes" id="UP001302367"/>
    </source>
</evidence>
<dbReference type="InterPro" id="IPR042533">
    <property type="entry name" value="Nucleoporin_Nup155_C_1"/>
</dbReference>
<evidence type="ECO:0000256" key="3">
    <source>
        <dbReference type="ARBA" id="ARBA00004620"/>
    </source>
</evidence>
<dbReference type="Gene3D" id="1.20.58.1780">
    <property type="match status" value="1"/>
</dbReference>
<evidence type="ECO:0000256" key="10">
    <source>
        <dbReference type="ARBA" id="ARBA00023136"/>
    </source>
</evidence>
<feature type="compositionally biased region" description="Polar residues" evidence="12">
    <location>
        <begin position="1"/>
        <end position="11"/>
    </location>
</feature>
<dbReference type="InterPro" id="IPR004870">
    <property type="entry name" value="Nucleoporin_Nup155"/>
</dbReference>
<feature type="region of interest" description="Disordered" evidence="12">
    <location>
        <begin position="1"/>
        <end position="36"/>
    </location>
</feature>
<dbReference type="Gene3D" id="1.25.40.450">
    <property type="entry name" value="Nucleoporin, helical domain, N-terminal subdomain"/>
    <property type="match status" value="1"/>
</dbReference>
<evidence type="ECO:0000256" key="9">
    <source>
        <dbReference type="ARBA" id="ARBA00023132"/>
    </source>
</evidence>
<keyword evidence="8" id="KW-0811">Translocation</keyword>
<dbReference type="OrthoDB" id="338970at2759"/>
<feature type="domain" description="Nucleoporin Nup133/Nup155-like C-terminal" evidence="13">
    <location>
        <begin position="676"/>
        <end position="1355"/>
    </location>
</feature>
<feature type="compositionally biased region" description="Low complexity" evidence="12">
    <location>
        <begin position="13"/>
        <end position="26"/>
    </location>
</feature>
<comment type="subcellular location">
    <subcellularLocation>
        <location evidence="1">Nucleus membrane</location>
        <topology evidence="1">Peripheral membrane protein</topology>
        <orientation evidence="1">Cytoplasmic side</orientation>
    </subcellularLocation>
    <subcellularLocation>
        <location evidence="3">Nucleus membrane</location>
        <topology evidence="3">Peripheral membrane protein</topology>
        <orientation evidence="3">Nucleoplasmic side</orientation>
    </subcellularLocation>
    <subcellularLocation>
        <location evidence="2">Nucleus</location>
        <location evidence="2">Nuclear pore complex</location>
    </subcellularLocation>
</comment>
<reference evidence="15 17" key="1">
    <citation type="submission" date="2015-10" db="EMBL/GenBank/DDBJ databases">
        <title>The cercosporin biosynthetic gene cluster was horizontally transferred to several fungal lineages and shown to be expanded in Cercospora beticola based on microsynteny with recipient genomes.</title>
        <authorList>
            <person name="De Jonge R."/>
            <person name="Ebert M.K."/>
            <person name="Suttle J.C."/>
            <person name="Jurick Ii W.M."/>
            <person name="Secor G.A."/>
            <person name="Thomma B.P."/>
            <person name="Van De Peer Y."/>
            <person name="Bolton M.D."/>
        </authorList>
    </citation>
    <scope>NUCLEOTIDE SEQUENCE [LARGE SCALE GENOMIC DNA]</scope>
    <source>
        <strain evidence="15 17">09-40</strain>
    </source>
</reference>
<feature type="region of interest" description="Disordered" evidence="12">
    <location>
        <begin position="51"/>
        <end position="71"/>
    </location>
</feature>
<dbReference type="GO" id="GO:0006606">
    <property type="term" value="P:protein import into nucleus"/>
    <property type="evidence" value="ECO:0007669"/>
    <property type="project" value="TreeGrafter"/>
</dbReference>
<keyword evidence="7" id="KW-0653">Protein transport</keyword>
<evidence type="ECO:0000256" key="12">
    <source>
        <dbReference type="SAM" id="MobiDB-lite"/>
    </source>
</evidence>
<comment type="similarity">
    <text evidence="4">Belongs to the non-repetitive/WGA-negative nucleoporin family.</text>
</comment>
<dbReference type="InterPro" id="IPR014908">
    <property type="entry name" value="Nucleoporin_Nup133/Nup155_N"/>
</dbReference>
<feature type="domain" description="Nucleoporin Nup133/Nup155-like N-terminal" evidence="14">
    <location>
        <begin position="115"/>
        <end position="570"/>
    </location>
</feature>
<dbReference type="PANTHER" id="PTHR10350">
    <property type="entry name" value="NUCLEAR PORE COMPLEX PROTEIN NUP155"/>
    <property type="match status" value="1"/>
</dbReference>
<evidence type="ECO:0000313" key="17">
    <source>
        <dbReference type="Proteomes" id="UP000230605"/>
    </source>
</evidence>
<evidence type="ECO:0000256" key="1">
    <source>
        <dbReference type="ARBA" id="ARBA00004335"/>
    </source>
</evidence>
<keyword evidence="5" id="KW-0813">Transport</keyword>
<dbReference type="GO" id="GO:0017056">
    <property type="term" value="F:structural constituent of nuclear pore"/>
    <property type="evidence" value="ECO:0007669"/>
    <property type="project" value="InterPro"/>
</dbReference>
<evidence type="ECO:0000259" key="13">
    <source>
        <dbReference type="Pfam" id="PF03177"/>
    </source>
</evidence>
<feature type="compositionally biased region" description="Low complexity" evidence="12">
    <location>
        <begin position="433"/>
        <end position="449"/>
    </location>
</feature>
<evidence type="ECO:0000256" key="4">
    <source>
        <dbReference type="ARBA" id="ARBA00007373"/>
    </source>
</evidence>
<name>A0A2G5HJU5_CERBT</name>
<dbReference type="GO" id="GO:0036228">
    <property type="term" value="P:protein localization to nuclear inner membrane"/>
    <property type="evidence" value="ECO:0007669"/>
    <property type="project" value="TreeGrafter"/>
</dbReference>
<feature type="region of interest" description="Disordered" evidence="12">
    <location>
        <begin position="428"/>
        <end position="449"/>
    </location>
</feature>
<dbReference type="GO" id="GO:0000972">
    <property type="term" value="P:transcription-dependent tethering of RNA polymerase II gene DNA at nuclear periphery"/>
    <property type="evidence" value="ECO:0007669"/>
    <property type="project" value="TreeGrafter"/>
</dbReference>
<evidence type="ECO:0000256" key="2">
    <source>
        <dbReference type="ARBA" id="ARBA00004567"/>
    </source>
</evidence>